<protein>
    <submittedName>
        <fullName evidence="2">MoaD/ThiS family protein</fullName>
    </submittedName>
</protein>
<dbReference type="InterPro" id="IPR027798">
    <property type="entry name" value="Ub_Mut7C"/>
</dbReference>
<dbReference type="Proteomes" id="UP000683559">
    <property type="component" value="Chromosome"/>
</dbReference>
<accession>A0ABX8LHT8</accession>
<proteinExistence type="predicted"/>
<keyword evidence="3" id="KW-1185">Reference proteome</keyword>
<evidence type="ECO:0000259" key="1">
    <source>
        <dbReference type="Pfam" id="PF14451"/>
    </source>
</evidence>
<feature type="domain" description="Ubiquitin Mut7-C" evidence="1">
    <location>
        <begin position="15"/>
        <end position="70"/>
    </location>
</feature>
<gene>
    <name evidence="2" type="ORF">KP001_01810</name>
</gene>
<dbReference type="Pfam" id="PF14451">
    <property type="entry name" value="Ub-Mut7C"/>
    <property type="match status" value="1"/>
</dbReference>
<evidence type="ECO:0000313" key="2">
    <source>
        <dbReference type="EMBL" id="QXE91303.1"/>
    </source>
</evidence>
<evidence type="ECO:0000313" key="3">
    <source>
        <dbReference type="Proteomes" id="UP000683559"/>
    </source>
</evidence>
<organism evidence="2 3">
    <name type="scientific">Geomonas subterranea</name>
    <dbReference type="NCBI Taxonomy" id="2847989"/>
    <lineage>
        <taxon>Bacteria</taxon>
        <taxon>Pseudomonadati</taxon>
        <taxon>Thermodesulfobacteriota</taxon>
        <taxon>Desulfuromonadia</taxon>
        <taxon>Geobacterales</taxon>
        <taxon>Geobacteraceae</taxon>
        <taxon>Geomonas</taxon>
    </lineage>
</organism>
<dbReference type="RefSeq" id="WP_217287888.1">
    <property type="nucleotide sequence ID" value="NZ_CP077683.1"/>
</dbReference>
<sequence>MIEVTVNLLATFRTDRFKQELQQIPEGTTVGSLVSTMGICEKEVGMSLVNGRHAPMAYPLTHGDVLHLAPWIAGG</sequence>
<name>A0ABX8LHT8_9BACT</name>
<dbReference type="EMBL" id="CP077683">
    <property type="protein sequence ID" value="QXE91303.1"/>
    <property type="molecule type" value="Genomic_DNA"/>
</dbReference>
<reference evidence="2 3" key="1">
    <citation type="submission" date="2021-06" db="EMBL/GenBank/DDBJ databases">
        <title>Gemonas diversity in paddy soil.</title>
        <authorList>
            <person name="Liu G."/>
        </authorList>
    </citation>
    <scope>NUCLEOTIDE SEQUENCE [LARGE SCALE GENOMIC DNA]</scope>
    <source>
        <strain evidence="2 3">RG2</strain>
    </source>
</reference>